<sequence>MSSDSTWGTTTLDPAAVNVDEATTVILLNPPNSSTASTSWFIESTETAEVYTTWVDNTPTTVSTALPVETKPQQDPTRPGESTSSSTASPTPSGPTKDTPAPGSSQSSGGISDGALAGAIVGSIIGTALVTLLLAFLFFRRRQSKPAKEVDDGTFAGAATRHRKSQSRSAFPLADIIPQPEPADDDTVRRRILTLVDQAGLHIDNYYVPGSTPAHLSSEQSARLAVYNSTDLPAPIETLLGQREIRRQALKYALVRTILRAIIPGGNGTGELLPRAFADMPVVEGSSGSSAAVFNWRMLTAHLYLQKSNTSTTTQSNRNSKSQTSTTITEDAPIQATESLAGQFTAAFNPYSFPSFTPEERISHLETLACSAAGLGVWLFSQPCAFEFDWKSAGTGEISVIPRVLKVADEKGVPLAAPQVLIDGEKAAYTARI</sequence>
<dbReference type="RefSeq" id="XP_040697262.1">
    <property type="nucleotide sequence ID" value="XM_040848189.1"/>
</dbReference>
<evidence type="ECO:0000256" key="1">
    <source>
        <dbReference type="SAM" id="MobiDB-lite"/>
    </source>
</evidence>
<evidence type="ECO:0000256" key="2">
    <source>
        <dbReference type="SAM" id="Phobius"/>
    </source>
</evidence>
<feature type="compositionally biased region" description="Low complexity" evidence="1">
    <location>
        <begin position="79"/>
        <end position="96"/>
    </location>
</feature>
<keyword evidence="2" id="KW-1133">Transmembrane helix</keyword>
<feature type="region of interest" description="Disordered" evidence="1">
    <location>
        <begin position="148"/>
        <end position="183"/>
    </location>
</feature>
<feature type="transmembrane region" description="Helical" evidence="2">
    <location>
        <begin position="115"/>
        <end position="139"/>
    </location>
</feature>
<dbReference type="PANTHER" id="PTHR16861">
    <property type="entry name" value="GLYCOPROTEIN 38"/>
    <property type="match status" value="1"/>
</dbReference>
<feature type="compositionally biased region" description="Low complexity" evidence="1">
    <location>
        <begin position="310"/>
        <end position="327"/>
    </location>
</feature>
<dbReference type="GeneID" id="63764262"/>
<reference evidence="4" key="1">
    <citation type="journal article" date="2017" name="Genome Biol.">
        <title>Comparative genomics reveals high biological diversity and specific adaptations in the industrially and medically important fungal genus Aspergillus.</title>
        <authorList>
            <person name="de Vries R.P."/>
            <person name="Riley R."/>
            <person name="Wiebenga A."/>
            <person name="Aguilar-Osorio G."/>
            <person name="Amillis S."/>
            <person name="Uchima C.A."/>
            <person name="Anderluh G."/>
            <person name="Asadollahi M."/>
            <person name="Askin M."/>
            <person name="Barry K."/>
            <person name="Battaglia E."/>
            <person name="Bayram O."/>
            <person name="Benocci T."/>
            <person name="Braus-Stromeyer S.A."/>
            <person name="Caldana C."/>
            <person name="Canovas D."/>
            <person name="Cerqueira G.C."/>
            <person name="Chen F."/>
            <person name="Chen W."/>
            <person name="Choi C."/>
            <person name="Clum A."/>
            <person name="Dos Santos R.A."/>
            <person name="Damasio A.R."/>
            <person name="Diallinas G."/>
            <person name="Emri T."/>
            <person name="Fekete E."/>
            <person name="Flipphi M."/>
            <person name="Freyberg S."/>
            <person name="Gallo A."/>
            <person name="Gournas C."/>
            <person name="Habgood R."/>
            <person name="Hainaut M."/>
            <person name="Harispe M.L."/>
            <person name="Henrissat B."/>
            <person name="Hilden K.S."/>
            <person name="Hope R."/>
            <person name="Hossain A."/>
            <person name="Karabika E."/>
            <person name="Karaffa L."/>
            <person name="Karanyi Z."/>
            <person name="Krasevec N."/>
            <person name="Kuo A."/>
            <person name="Kusch H."/>
            <person name="LaButti K."/>
            <person name="Lagendijk E.L."/>
            <person name="Lapidus A."/>
            <person name="Levasseur A."/>
            <person name="Lindquist E."/>
            <person name="Lipzen A."/>
            <person name="Logrieco A.F."/>
            <person name="MacCabe A."/>
            <person name="Maekelae M.R."/>
            <person name="Malavazi I."/>
            <person name="Melin P."/>
            <person name="Meyer V."/>
            <person name="Mielnichuk N."/>
            <person name="Miskei M."/>
            <person name="Molnar A.P."/>
            <person name="Mule G."/>
            <person name="Ngan C.Y."/>
            <person name="Orejas M."/>
            <person name="Orosz E."/>
            <person name="Ouedraogo J.P."/>
            <person name="Overkamp K.M."/>
            <person name="Park H.-S."/>
            <person name="Perrone G."/>
            <person name="Piumi F."/>
            <person name="Punt P.J."/>
            <person name="Ram A.F."/>
            <person name="Ramon A."/>
            <person name="Rauscher S."/>
            <person name="Record E."/>
            <person name="Riano-Pachon D.M."/>
            <person name="Robert V."/>
            <person name="Roehrig J."/>
            <person name="Ruller R."/>
            <person name="Salamov A."/>
            <person name="Salih N.S."/>
            <person name="Samson R.A."/>
            <person name="Sandor E."/>
            <person name="Sanguinetti M."/>
            <person name="Schuetze T."/>
            <person name="Sepcic K."/>
            <person name="Shelest E."/>
            <person name="Sherlock G."/>
            <person name="Sophianopoulou V."/>
            <person name="Squina F.M."/>
            <person name="Sun H."/>
            <person name="Susca A."/>
            <person name="Todd R.B."/>
            <person name="Tsang A."/>
            <person name="Unkles S.E."/>
            <person name="van de Wiele N."/>
            <person name="van Rossen-Uffink D."/>
            <person name="Oliveira J.V."/>
            <person name="Vesth T.C."/>
            <person name="Visser J."/>
            <person name="Yu J.-H."/>
            <person name="Zhou M."/>
            <person name="Andersen M.R."/>
            <person name="Archer D.B."/>
            <person name="Baker S.E."/>
            <person name="Benoit I."/>
            <person name="Brakhage A.A."/>
            <person name="Braus G.H."/>
            <person name="Fischer R."/>
            <person name="Frisvad J.C."/>
            <person name="Goldman G.H."/>
            <person name="Houbraken J."/>
            <person name="Oakley B."/>
            <person name="Pocsi I."/>
            <person name="Scazzocchio C."/>
            <person name="Seiboth B."/>
            <person name="vanKuyk P.A."/>
            <person name="Wortman J."/>
            <person name="Dyer P.S."/>
            <person name="Grigoriev I.V."/>
        </authorList>
    </citation>
    <scope>NUCLEOTIDE SEQUENCE [LARGE SCALE GENOMIC DNA]</scope>
    <source>
        <strain evidence="4">CBS 593.65</strain>
    </source>
</reference>
<name>A0A1L9T1Z6_9EURO</name>
<dbReference type="VEuPathDB" id="FungiDB:ASPSYDRAFT_50957"/>
<dbReference type="EMBL" id="KV878597">
    <property type="protein sequence ID" value="OJJ53456.1"/>
    <property type="molecule type" value="Genomic_DNA"/>
</dbReference>
<evidence type="ECO:0000313" key="4">
    <source>
        <dbReference type="Proteomes" id="UP000184356"/>
    </source>
</evidence>
<evidence type="ECO:0000313" key="3">
    <source>
        <dbReference type="EMBL" id="OJJ53456.1"/>
    </source>
</evidence>
<keyword evidence="4" id="KW-1185">Reference proteome</keyword>
<dbReference type="PANTHER" id="PTHR16861:SF4">
    <property type="entry name" value="SH3 DOMAIN PROTEIN (AFU_ORTHOLOGUE AFUA_1G13610)"/>
    <property type="match status" value="1"/>
</dbReference>
<feature type="region of interest" description="Disordered" evidence="1">
    <location>
        <begin position="310"/>
        <end position="330"/>
    </location>
</feature>
<dbReference type="AlphaFoldDB" id="A0A1L9T1Z6"/>
<proteinExistence type="predicted"/>
<accession>A0A1L9T1Z6</accession>
<dbReference type="OrthoDB" id="5421765at2759"/>
<protein>
    <recommendedName>
        <fullName evidence="5">Ig-like domain-containing protein</fullName>
    </recommendedName>
</protein>
<organism evidence="3 4">
    <name type="scientific">Aspergillus sydowii CBS 593.65</name>
    <dbReference type="NCBI Taxonomy" id="1036612"/>
    <lineage>
        <taxon>Eukaryota</taxon>
        <taxon>Fungi</taxon>
        <taxon>Dikarya</taxon>
        <taxon>Ascomycota</taxon>
        <taxon>Pezizomycotina</taxon>
        <taxon>Eurotiomycetes</taxon>
        <taxon>Eurotiomycetidae</taxon>
        <taxon>Eurotiales</taxon>
        <taxon>Aspergillaceae</taxon>
        <taxon>Aspergillus</taxon>
        <taxon>Aspergillus subgen. Nidulantes</taxon>
    </lineage>
</organism>
<keyword evidence="2" id="KW-0812">Transmembrane</keyword>
<evidence type="ECO:0008006" key="5">
    <source>
        <dbReference type="Google" id="ProtNLM"/>
    </source>
</evidence>
<feature type="region of interest" description="Disordered" evidence="1">
    <location>
        <begin position="62"/>
        <end position="109"/>
    </location>
</feature>
<dbReference type="Proteomes" id="UP000184356">
    <property type="component" value="Unassembled WGS sequence"/>
</dbReference>
<gene>
    <name evidence="3" type="ORF">ASPSYDRAFT_50957</name>
</gene>
<keyword evidence="2" id="KW-0472">Membrane</keyword>